<reference evidence="3 4" key="1">
    <citation type="submission" date="2018-06" db="EMBL/GenBank/DDBJ databases">
        <authorList>
            <consortium name="Pathogen Informatics"/>
            <person name="Doyle S."/>
        </authorList>
    </citation>
    <scope>NUCLEOTIDE SEQUENCE [LARGE SCALE GENOMIC DNA]</scope>
    <source>
        <strain evidence="3 4">NCTC5664</strain>
    </source>
</reference>
<name>A0A380DPS4_STAAU</name>
<dbReference type="Gene3D" id="1.10.287.540">
    <property type="entry name" value="Helix hairpin bin"/>
    <property type="match status" value="1"/>
</dbReference>
<dbReference type="HAMAP" id="MF_01103">
    <property type="entry name" value="UPF0291"/>
    <property type="match status" value="1"/>
</dbReference>
<dbReference type="Pfam" id="PF05979">
    <property type="entry name" value="DUF896"/>
    <property type="match status" value="1"/>
</dbReference>
<comment type="subcellular location">
    <subcellularLocation>
        <location evidence="2">Cytoplasm</location>
    </subcellularLocation>
</comment>
<accession>A0A380DPS4</accession>
<keyword evidence="1 2" id="KW-0963">Cytoplasm</keyword>
<evidence type="ECO:0000313" key="4">
    <source>
        <dbReference type="Proteomes" id="UP000254502"/>
    </source>
</evidence>
<organism evidence="3 4">
    <name type="scientific">Staphylococcus aureus</name>
    <dbReference type="NCBI Taxonomy" id="1280"/>
    <lineage>
        <taxon>Bacteria</taxon>
        <taxon>Bacillati</taxon>
        <taxon>Bacillota</taxon>
        <taxon>Bacilli</taxon>
        <taxon>Bacillales</taxon>
        <taxon>Staphylococcaceae</taxon>
        <taxon>Staphylococcus</taxon>
    </lineage>
</organism>
<evidence type="ECO:0000313" key="3">
    <source>
        <dbReference type="EMBL" id="SUK42613.1"/>
    </source>
</evidence>
<proteinExistence type="inferred from homology"/>
<dbReference type="EMBL" id="UHAQ01000002">
    <property type="protein sequence ID" value="SUK42613.1"/>
    <property type="molecule type" value="Genomic_DNA"/>
</dbReference>
<dbReference type="PANTHER" id="PTHR37300:SF2">
    <property type="entry name" value="UPF0291 PROTEIN BC_1827"/>
    <property type="match status" value="1"/>
</dbReference>
<dbReference type="Proteomes" id="UP000254502">
    <property type="component" value="Unassembled WGS sequence"/>
</dbReference>
<dbReference type="SUPFAM" id="SSF158221">
    <property type="entry name" value="YnzC-like"/>
    <property type="match status" value="1"/>
</dbReference>
<comment type="similarity">
    <text evidence="2">Belongs to the UPF0291 family.</text>
</comment>
<gene>
    <name evidence="3" type="primary">ynzC</name>
    <name evidence="3" type="ORF">NCTC5664_01181</name>
</gene>
<dbReference type="AlphaFoldDB" id="A0A380DPS4"/>
<dbReference type="InterPro" id="IPR009242">
    <property type="entry name" value="DUF896"/>
</dbReference>
<evidence type="ECO:0000256" key="1">
    <source>
        <dbReference type="ARBA" id="ARBA00022490"/>
    </source>
</evidence>
<protein>
    <recommendedName>
        <fullName evidence="2">UPF0291 protein NCTC5664_01181</fullName>
    </recommendedName>
</protein>
<sequence>MKILDRINELANKEKVQPLTVAEKQEQHALRQDYLSMIRGQVLTTFSTIKVVDPIGQDVTPDKFMIFANNTVIFKINICSRGIALKVPTDLINKAHTD</sequence>
<evidence type="ECO:0000256" key="2">
    <source>
        <dbReference type="HAMAP-Rule" id="MF_01103"/>
    </source>
</evidence>
<dbReference type="PANTHER" id="PTHR37300">
    <property type="entry name" value="UPF0291 PROTEIN CBO2609/CLC_2481"/>
    <property type="match status" value="1"/>
</dbReference>
<dbReference type="GO" id="GO:0005737">
    <property type="term" value="C:cytoplasm"/>
    <property type="evidence" value="ECO:0007669"/>
    <property type="project" value="UniProtKB-SubCell"/>
</dbReference>